<name>A0A1Q3ELT2_LENED</name>
<feature type="region of interest" description="Disordered" evidence="1">
    <location>
        <begin position="871"/>
        <end position="899"/>
    </location>
</feature>
<gene>
    <name evidence="2" type="ORF">LENED_010192</name>
</gene>
<reference evidence="2 3" key="1">
    <citation type="submission" date="2016-08" db="EMBL/GenBank/DDBJ databases">
        <authorList>
            <consortium name="Lentinula edodes genome sequencing consortium"/>
            <person name="Sakamoto Y."/>
            <person name="Nakade K."/>
            <person name="Sato S."/>
            <person name="Yoshida Y."/>
            <person name="Miyazaki K."/>
            <person name="Natsume S."/>
            <person name="Konno N."/>
        </authorList>
    </citation>
    <scope>NUCLEOTIDE SEQUENCE [LARGE SCALE GENOMIC DNA]</scope>
    <source>
        <strain evidence="2 3">NBRC 111202</strain>
    </source>
</reference>
<dbReference type="Proteomes" id="UP000188533">
    <property type="component" value="Unassembled WGS sequence"/>
</dbReference>
<comment type="caution">
    <text evidence="2">The sequence shown here is derived from an EMBL/GenBank/DDBJ whole genome shotgun (WGS) entry which is preliminary data.</text>
</comment>
<feature type="compositionally biased region" description="Basic and acidic residues" evidence="1">
    <location>
        <begin position="888"/>
        <end position="897"/>
    </location>
</feature>
<protein>
    <submittedName>
        <fullName evidence="2">Uncharacterized protein</fullName>
    </submittedName>
</protein>
<dbReference type="EMBL" id="BDGU01000589">
    <property type="protein sequence ID" value="GAW08146.1"/>
    <property type="molecule type" value="Genomic_DNA"/>
</dbReference>
<evidence type="ECO:0000313" key="2">
    <source>
        <dbReference type="EMBL" id="GAW08146.1"/>
    </source>
</evidence>
<evidence type="ECO:0000256" key="1">
    <source>
        <dbReference type="SAM" id="MobiDB-lite"/>
    </source>
</evidence>
<accession>A0A1Q3ELT2</accession>
<dbReference type="AlphaFoldDB" id="A0A1Q3ELT2"/>
<organism evidence="2 3">
    <name type="scientific">Lentinula edodes</name>
    <name type="common">Shiitake mushroom</name>
    <name type="synonym">Lentinus edodes</name>
    <dbReference type="NCBI Taxonomy" id="5353"/>
    <lineage>
        <taxon>Eukaryota</taxon>
        <taxon>Fungi</taxon>
        <taxon>Dikarya</taxon>
        <taxon>Basidiomycota</taxon>
        <taxon>Agaricomycotina</taxon>
        <taxon>Agaricomycetes</taxon>
        <taxon>Agaricomycetidae</taxon>
        <taxon>Agaricales</taxon>
        <taxon>Marasmiineae</taxon>
        <taxon>Omphalotaceae</taxon>
        <taxon>Lentinula</taxon>
    </lineage>
</organism>
<proteinExistence type="predicted"/>
<sequence>MQSFQFKRSGNAFDGTSLSHLTVDQSGLNLPRGDRFVEPQNPGYSKMALEEMESLCLDEANRLASEFEPRMKRFIKDEISVSIWEPPFDPPHLKISENHKKFIHDLKIPRARGPHKHLPDMLRYELGRFQQEDKLKERIVGLFTKEPTHKIFVNTCGAGKTRVVLEHLCSSWGLYFSCQDDSHVGSKDVPFAMSNIRKALRTSSLPHAPNLLVTSADIAAYCRDKGPETKDVTEQDVLKERYSQFRKDVPQSEKFRLALERNQHLAGSELLVPLLARLLVFKQYIAAVKNINGDLSQMQQKRRWLHLQLHPHLLSNDGREDLFKKLAGDLNKWFERQSLNLSQKTDIIESLSQSTVDGIMEALGLYNGEKPLYIVIDECQFAVTDMEDLFRSADWTAKRGVLREIARWWDSVLNQRSAILVGALIFTGTGLSRELISDVLSSVVMKPDYCTSVYDTGAFDDPKAQIAYLKRFFPPDIWQSSERLRNRIHYWLRGRYRFTAEYVSLVLQCGYQDMHQLLDQYIRSVACFRPADFEEPEKDFFGIVTLPTPAFGFDKLDQRMRETVRTIAHEYLFTSKLETCLGQDERAYIELGLARISGYNGQLSFKIDEPLVLLSCSVWFNEQRSHTIYKTLASDIQIHNPTTGRDGFEEFIAYYLLKVFEKSRKLNDVFDFEGGDDNGLQNREAQLVTLHLDEDQRLMEGKVSLARGTSSLFGPIGLAIGPDDHSILYEWLNLKKQATFCFPMNCMGPDIMCFLKLKSKGPGKNQGNFTYVCLAIQCKFYRAESLKPCTLRGAISTTTPGLFFAVSLSHHSCVDVMRWLNGNLKKDRVTRKNVLDALQNLKDKDPLAGKFGIIRIVCGFPVNIDLGKAFPKAAPTRSGKKQRVSTQDPDRDNDHPLGKLKTSLLISTTENENPTDVLNVIRQSALNAKRKGLNYLDENDPAVLGIDQRGAVAVDLETEFSQSVSPSGSKRKRK</sequence>
<reference evidence="2 3" key="2">
    <citation type="submission" date="2017-02" db="EMBL/GenBank/DDBJ databases">
        <title>A genome survey and senescence transcriptome analysis in Lentinula edodes.</title>
        <authorList>
            <person name="Sakamoto Y."/>
            <person name="Nakade K."/>
            <person name="Sato S."/>
            <person name="Yoshida Y."/>
            <person name="Miyazaki K."/>
            <person name="Natsume S."/>
            <person name="Konno N."/>
        </authorList>
    </citation>
    <scope>NUCLEOTIDE SEQUENCE [LARGE SCALE GENOMIC DNA]</scope>
    <source>
        <strain evidence="2 3">NBRC 111202</strain>
    </source>
</reference>
<keyword evidence="3" id="KW-1185">Reference proteome</keyword>
<evidence type="ECO:0000313" key="3">
    <source>
        <dbReference type="Proteomes" id="UP000188533"/>
    </source>
</evidence>